<proteinExistence type="predicted"/>
<dbReference type="CDD" id="cd00093">
    <property type="entry name" value="HTH_XRE"/>
    <property type="match status" value="1"/>
</dbReference>
<keyword evidence="4" id="KW-1185">Reference proteome</keyword>
<dbReference type="InterPro" id="IPR010982">
    <property type="entry name" value="Lambda_DNA-bd_dom_sf"/>
</dbReference>
<dbReference type="PANTHER" id="PTHR46797">
    <property type="entry name" value="HTH-TYPE TRANSCRIPTIONAL REGULATOR"/>
    <property type="match status" value="1"/>
</dbReference>
<feature type="domain" description="HTH cro/C1-type" evidence="2">
    <location>
        <begin position="12"/>
        <end position="67"/>
    </location>
</feature>
<dbReference type="InterPro" id="IPR050807">
    <property type="entry name" value="TransReg_Diox_bact_type"/>
</dbReference>
<organism evidence="3 4">
    <name type="scientific">Clostridium neuense</name>
    <dbReference type="NCBI Taxonomy" id="1728934"/>
    <lineage>
        <taxon>Bacteria</taxon>
        <taxon>Bacillati</taxon>
        <taxon>Bacillota</taxon>
        <taxon>Clostridia</taxon>
        <taxon>Eubacteriales</taxon>
        <taxon>Clostridiaceae</taxon>
        <taxon>Clostridium</taxon>
    </lineage>
</organism>
<evidence type="ECO:0000313" key="3">
    <source>
        <dbReference type="EMBL" id="MFL0250628.1"/>
    </source>
</evidence>
<evidence type="ECO:0000313" key="4">
    <source>
        <dbReference type="Proteomes" id="UP001623592"/>
    </source>
</evidence>
<evidence type="ECO:0000256" key="1">
    <source>
        <dbReference type="ARBA" id="ARBA00023125"/>
    </source>
</evidence>
<dbReference type="Pfam" id="PF01381">
    <property type="entry name" value="HTH_3"/>
    <property type="match status" value="1"/>
</dbReference>
<comment type="caution">
    <text evidence="3">The sequence shown here is derived from an EMBL/GenBank/DDBJ whole genome shotgun (WGS) entry which is preliminary data.</text>
</comment>
<keyword evidence="1" id="KW-0238">DNA-binding</keyword>
<name>A0ABW8TG31_9CLOT</name>
<dbReference type="RefSeq" id="WP_406787293.1">
    <property type="nucleotide sequence ID" value="NZ_JBJIAA010000007.1"/>
</dbReference>
<dbReference type="SUPFAM" id="SSF47413">
    <property type="entry name" value="lambda repressor-like DNA-binding domains"/>
    <property type="match status" value="1"/>
</dbReference>
<dbReference type="Proteomes" id="UP001623592">
    <property type="component" value="Unassembled WGS sequence"/>
</dbReference>
<dbReference type="PROSITE" id="PS50943">
    <property type="entry name" value="HTH_CROC1"/>
    <property type="match status" value="1"/>
</dbReference>
<accession>A0ABW8TG31</accession>
<dbReference type="SMART" id="SM00530">
    <property type="entry name" value="HTH_XRE"/>
    <property type="match status" value="1"/>
</dbReference>
<dbReference type="Gene3D" id="1.10.260.40">
    <property type="entry name" value="lambda repressor-like DNA-binding domains"/>
    <property type="match status" value="1"/>
</dbReference>
<dbReference type="EMBL" id="JBJIAA010000007">
    <property type="protein sequence ID" value="MFL0250628.1"/>
    <property type="molecule type" value="Genomic_DNA"/>
</dbReference>
<gene>
    <name evidence="3" type="ORF">ACJDT4_09370</name>
</gene>
<dbReference type="InterPro" id="IPR001387">
    <property type="entry name" value="Cro/C1-type_HTH"/>
</dbReference>
<protein>
    <submittedName>
        <fullName evidence="3">Helix-turn-helix domain-containing protein</fullName>
    </submittedName>
</protein>
<sequence length="147" mass="17032">MEDTNVSFGKLIRHLRIDKNMSLKELSQITTLSKSYLSRLENEEKRNPTIFAVNKLGNALDLDIKTIEKLLVDEECHQDDEALEGIDKLLLNSTYTFAEKIATVEIQLLLRDIVRFLEVYCIKCNLSRQDEYELLELADKLRSVVLN</sequence>
<dbReference type="PANTHER" id="PTHR46797:SF1">
    <property type="entry name" value="METHYLPHOSPHONATE SYNTHASE"/>
    <property type="match status" value="1"/>
</dbReference>
<evidence type="ECO:0000259" key="2">
    <source>
        <dbReference type="PROSITE" id="PS50943"/>
    </source>
</evidence>
<reference evidence="3 4" key="1">
    <citation type="submission" date="2024-11" db="EMBL/GenBank/DDBJ databases">
        <authorList>
            <person name="Heng Y.C."/>
            <person name="Lim A.C.H."/>
            <person name="Lee J.K.Y."/>
            <person name="Kittelmann S."/>
        </authorList>
    </citation>
    <scope>NUCLEOTIDE SEQUENCE [LARGE SCALE GENOMIC DNA]</scope>
    <source>
        <strain evidence="3 4">WILCCON 0114</strain>
    </source>
</reference>